<dbReference type="InterPro" id="IPR027417">
    <property type="entry name" value="P-loop_NTPase"/>
</dbReference>
<evidence type="ECO:0000259" key="14">
    <source>
        <dbReference type="Pfam" id="PF00006"/>
    </source>
</evidence>
<dbReference type="InterPro" id="IPR020003">
    <property type="entry name" value="ATPase_a/bsu_AS"/>
</dbReference>
<keyword evidence="7 12" id="KW-1278">Translocase</keyword>
<dbReference type="GO" id="GO:0043531">
    <property type="term" value="F:ADP binding"/>
    <property type="evidence" value="ECO:0007669"/>
    <property type="project" value="TreeGrafter"/>
</dbReference>
<dbReference type="SUPFAM" id="SSF50615">
    <property type="entry name" value="N-terminal domain of alpha and beta subunits of F1 ATP synthase"/>
    <property type="match status" value="1"/>
</dbReference>
<dbReference type="PROSITE" id="PS00152">
    <property type="entry name" value="ATPASE_ALPHA_BETA"/>
    <property type="match status" value="1"/>
</dbReference>
<dbReference type="NCBIfam" id="NF009884">
    <property type="entry name" value="PRK13343.1"/>
    <property type="match status" value="1"/>
</dbReference>
<dbReference type="InterPro" id="IPR023366">
    <property type="entry name" value="ATP_synth_asu-like_sf"/>
</dbReference>
<dbReference type="GO" id="GO:0046933">
    <property type="term" value="F:proton-transporting ATP synthase activity, rotational mechanism"/>
    <property type="evidence" value="ECO:0007669"/>
    <property type="project" value="UniProtKB-UniRule"/>
</dbReference>
<evidence type="ECO:0000256" key="2">
    <source>
        <dbReference type="ARBA" id="ARBA00008936"/>
    </source>
</evidence>
<evidence type="ECO:0000256" key="9">
    <source>
        <dbReference type="ARBA" id="ARBA00023136"/>
    </source>
</evidence>
<dbReference type="InterPro" id="IPR036121">
    <property type="entry name" value="ATPase_F1/V1/A1_a/bsu_N_sf"/>
</dbReference>
<dbReference type="OrthoDB" id="9803053at2"/>
<organism evidence="17 18">
    <name type="scientific">Nocardioides dokdonensis FR1436</name>
    <dbReference type="NCBI Taxonomy" id="1300347"/>
    <lineage>
        <taxon>Bacteria</taxon>
        <taxon>Bacillati</taxon>
        <taxon>Actinomycetota</taxon>
        <taxon>Actinomycetes</taxon>
        <taxon>Propionibacteriales</taxon>
        <taxon>Nocardioidaceae</taxon>
        <taxon>Nocardioides</taxon>
    </lineage>
</organism>
<feature type="domain" description="ATPase F1/V1/A1 complex alpha/beta subunit N-terminal" evidence="16">
    <location>
        <begin position="30"/>
        <end position="96"/>
    </location>
</feature>
<feature type="domain" description="ATP synthase alpha subunit C-terminal" evidence="15">
    <location>
        <begin position="384"/>
        <end position="497"/>
    </location>
</feature>
<sequence length="545" mass="58725">MTELSIRPDEIRDALAKYVADYQPDAASREEVGHVASAGDGIARVSGLPSAMANELLEFEDGTRGLALNLDTREIGVVILGDFDGIEEGQPVRRTGEILSVPVGDNFLGRVIDPLGTPIDGLGDIEASGRRALELQAPTVMDRKSVHEPMATGIKAIDALTPIGRGQRQLIIGDRATGKTTIAIDTIINQKQNWESGDPSKQVRCIYVAIGQKGSTIASVRGALEEAGALEYTTIVASPASDSAGFKYLAPYTGSAIGQQWMYDGKHVLIVFDDLTKQAEAYRAVSLLLRRPPGREAYPGDVFYLHSRLLERCAKLSDELGAGSMTGLPIIETKANDVSAFIPTNVISITDGQIFLQSDLFAANQRPAIDVGVSVSRVGGAAMTKAMKAVTGSLKVDLAQFRAMEAFAMFASDLDAASRQQLDRGQRLMALLKQSAYSPYPLEDMTVSLWLGTSGRLDRVPVGDVLRFEQEFLDYLHRSHDGLLAGIRESKKFEDEDGVASAYDSFLDQFETSDGGSVKVGHEADAGALEDDELGQEQIVKQKRG</sequence>
<evidence type="ECO:0000256" key="10">
    <source>
        <dbReference type="ARBA" id="ARBA00023196"/>
    </source>
</evidence>
<dbReference type="GO" id="GO:0016787">
    <property type="term" value="F:hydrolase activity"/>
    <property type="evidence" value="ECO:0007669"/>
    <property type="project" value="UniProtKB-KW"/>
</dbReference>
<keyword evidence="8 12" id="KW-0406">Ion transport</keyword>
<feature type="binding site" evidence="12">
    <location>
        <begin position="173"/>
        <end position="180"/>
    </location>
    <ligand>
        <name>ATP</name>
        <dbReference type="ChEBI" id="CHEBI:30616"/>
    </ligand>
</feature>
<dbReference type="EMBL" id="CP015079">
    <property type="protein sequence ID" value="ANH40324.1"/>
    <property type="molecule type" value="Genomic_DNA"/>
</dbReference>
<dbReference type="NCBIfam" id="TIGR00962">
    <property type="entry name" value="atpA"/>
    <property type="match status" value="1"/>
</dbReference>
<evidence type="ECO:0000259" key="16">
    <source>
        <dbReference type="Pfam" id="PF02874"/>
    </source>
</evidence>
<dbReference type="Gene3D" id="3.40.50.300">
    <property type="entry name" value="P-loop containing nucleotide triphosphate hydrolases"/>
    <property type="match status" value="1"/>
</dbReference>
<evidence type="ECO:0000256" key="8">
    <source>
        <dbReference type="ARBA" id="ARBA00023065"/>
    </source>
</evidence>
<evidence type="ECO:0000256" key="6">
    <source>
        <dbReference type="ARBA" id="ARBA00022840"/>
    </source>
</evidence>
<dbReference type="GO" id="GO:0005886">
    <property type="term" value="C:plasma membrane"/>
    <property type="evidence" value="ECO:0007669"/>
    <property type="project" value="UniProtKB-SubCell"/>
</dbReference>
<dbReference type="InterPro" id="IPR000793">
    <property type="entry name" value="ATP_synth_asu_C"/>
</dbReference>
<dbReference type="PANTHER" id="PTHR48082:SF2">
    <property type="entry name" value="ATP SYNTHASE SUBUNIT ALPHA, MITOCHONDRIAL"/>
    <property type="match status" value="1"/>
</dbReference>
<accession>A0A1A9GPU1</accession>
<dbReference type="CDD" id="cd01132">
    <property type="entry name" value="F1-ATPase_alpha_CD"/>
    <property type="match status" value="1"/>
</dbReference>
<proteinExistence type="inferred from homology"/>
<dbReference type="InterPro" id="IPR000194">
    <property type="entry name" value="ATPase_F1/V1/A1_a/bsu_nucl-bd"/>
</dbReference>
<keyword evidence="6 12" id="KW-0067">ATP-binding</keyword>
<dbReference type="InterPro" id="IPR004100">
    <property type="entry name" value="ATPase_F1/V1/A1_a/bsu_N"/>
</dbReference>
<evidence type="ECO:0000256" key="7">
    <source>
        <dbReference type="ARBA" id="ARBA00022967"/>
    </source>
</evidence>
<dbReference type="STRING" id="1300347.I601_3926"/>
<dbReference type="GO" id="GO:0045259">
    <property type="term" value="C:proton-transporting ATP synthase complex"/>
    <property type="evidence" value="ECO:0007669"/>
    <property type="project" value="UniProtKB-KW"/>
</dbReference>
<dbReference type="CDD" id="cd18113">
    <property type="entry name" value="ATP-synt_F1_alpha_C"/>
    <property type="match status" value="1"/>
</dbReference>
<dbReference type="RefSeq" id="WP_068113469.1">
    <property type="nucleotide sequence ID" value="NZ_CP015079.1"/>
</dbReference>
<reference evidence="17 18" key="1">
    <citation type="submission" date="2016-03" db="EMBL/GenBank/DDBJ databases">
        <title>Complete genome sequence of a soil Actinobacterium, Nocardioides dokdonensis FR1436.</title>
        <authorList>
            <person name="Kwon S.-K."/>
            <person name="Kim K."/>
            <person name="Kim J.F."/>
        </authorList>
    </citation>
    <scope>NUCLEOTIDE SEQUENCE [LARGE SCALE GENOMIC DNA]</scope>
    <source>
        <strain evidence="17 18">FR1436</strain>
    </source>
</reference>
<dbReference type="FunFam" id="3.40.50.300:FF:000002">
    <property type="entry name" value="ATP synthase subunit alpha"/>
    <property type="match status" value="1"/>
</dbReference>
<keyword evidence="9 12" id="KW-0472">Membrane</keyword>
<dbReference type="InterPro" id="IPR033732">
    <property type="entry name" value="ATP_synth_F1_a_nt-bd_dom"/>
</dbReference>
<protein>
    <recommendedName>
        <fullName evidence="12">ATP synthase subunit alpha</fullName>
        <ecNumber evidence="12">7.1.2.2</ecNumber>
    </recommendedName>
    <alternativeName>
        <fullName evidence="12">ATP synthase F1 sector subunit alpha</fullName>
    </alternativeName>
    <alternativeName>
        <fullName evidence="12">F-ATPase subunit alpha</fullName>
    </alternativeName>
</protein>
<evidence type="ECO:0000259" key="15">
    <source>
        <dbReference type="Pfam" id="PF00306"/>
    </source>
</evidence>
<dbReference type="Pfam" id="PF00006">
    <property type="entry name" value="ATP-synt_ab"/>
    <property type="match status" value="1"/>
</dbReference>
<evidence type="ECO:0000256" key="13">
    <source>
        <dbReference type="SAM" id="MobiDB-lite"/>
    </source>
</evidence>
<keyword evidence="4 12" id="KW-1003">Cell membrane</keyword>
<evidence type="ECO:0000256" key="1">
    <source>
        <dbReference type="ARBA" id="ARBA00004370"/>
    </source>
</evidence>
<keyword evidence="17" id="KW-0378">Hydrolase</keyword>
<dbReference type="GO" id="GO:0005524">
    <property type="term" value="F:ATP binding"/>
    <property type="evidence" value="ECO:0007669"/>
    <property type="project" value="UniProtKB-UniRule"/>
</dbReference>
<dbReference type="PANTHER" id="PTHR48082">
    <property type="entry name" value="ATP SYNTHASE SUBUNIT ALPHA, MITOCHONDRIAL"/>
    <property type="match status" value="1"/>
</dbReference>
<evidence type="ECO:0000256" key="4">
    <source>
        <dbReference type="ARBA" id="ARBA00022475"/>
    </source>
</evidence>
<evidence type="ECO:0000256" key="11">
    <source>
        <dbReference type="ARBA" id="ARBA00023310"/>
    </source>
</evidence>
<evidence type="ECO:0000256" key="3">
    <source>
        <dbReference type="ARBA" id="ARBA00022448"/>
    </source>
</evidence>
<evidence type="ECO:0000313" key="17">
    <source>
        <dbReference type="EMBL" id="ANH40324.1"/>
    </source>
</evidence>
<keyword evidence="11 12" id="KW-0066">ATP synthesis</keyword>
<dbReference type="HAMAP" id="MF_01346">
    <property type="entry name" value="ATP_synth_alpha_bact"/>
    <property type="match status" value="1"/>
</dbReference>
<dbReference type="CDD" id="cd18116">
    <property type="entry name" value="ATP-synt_F1_alpha_N"/>
    <property type="match status" value="1"/>
</dbReference>
<dbReference type="Pfam" id="PF00306">
    <property type="entry name" value="ATP-synt_ab_C"/>
    <property type="match status" value="1"/>
</dbReference>
<dbReference type="SUPFAM" id="SSF47917">
    <property type="entry name" value="C-terminal domain of alpha and beta subunits of F1 ATP synthase"/>
    <property type="match status" value="1"/>
</dbReference>
<evidence type="ECO:0000256" key="12">
    <source>
        <dbReference type="HAMAP-Rule" id="MF_01346"/>
    </source>
</evidence>
<dbReference type="KEGG" id="ndk:I601_3926"/>
<keyword evidence="12" id="KW-0375">Hydrogen ion transport</keyword>
<dbReference type="InterPro" id="IPR005294">
    <property type="entry name" value="ATP_synth_F1_asu"/>
</dbReference>
<comment type="function">
    <text evidence="12">Produces ATP from ADP in the presence of a proton gradient across the membrane. The alpha chain is a regulatory subunit.</text>
</comment>
<feature type="domain" description="ATPase F1/V1/A1 complex alpha/beta subunit nucleotide-binding" evidence="14">
    <location>
        <begin position="153"/>
        <end position="376"/>
    </location>
</feature>
<feature type="region of interest" description="Disordered" evidence="13">
    <location>
        <begin position="517"/>
        <end position="545"/>
    </location>
</feature>
<evidence type="ECO:0000313" key="18">
    <source>
        <dbReference type="Proteomes" id="UP000077868"/>
    </source>
</evidence>
<feature type="site" description="Required for activity" evidence="12">
    <location>
        <position position="374"/>
    </location>
</feature>
<dbReference type="InterPro" id="IPR038376">
    <property type="entry name" value="ATP_synth_asu_C_sf"/>
</dbReference>
<dbReference type="PATRIC" id="fig|1300347.3.peg.3932"/>
<comment type="catalytic activity">
    <reaction evidence="12">
        <text>ATP + H2O + 4 H(+)(in) = ADP + phosphate + 5 H(+)(out)</text>
        <dbReference type="Rhea" id="RHEA:57720"/>
        <dbReference type="ChEBI" id="CHEBI:15377"/>
        <dbReference type="ChEBI" id="CHEBI:15378"/>
        <dbReference type="ChEBI" id="CHEBI:30616"/>
        <dbReference type="ChEBI" id="CHEBI:43474"/>
        <dbReference type="ChEBI" id="CHEBI:456216"/>
        <dbReference type="EC" id="7.1.2.2"/>
    </reaction>
</comment>
<keyword evidence="10 12" id="KW-0139">CF(1)</keyword>
<keyword evidence="18" id="KW-1185">Reference proteome</keyword>
<evidence type="ECO:0000256" key="5">
    <source>
        <dbReference type="ARBA" id="ARBA00022741"/>
    </source>
</evidence>
<dbReference type="SUPFAM" id="SSF52540">
    <property type="entry name" value="P-loop containing nucleoside triphosphate hydrolases"/>
    <property type="match status" value="1"/>
</dbReference>
<dbReference type="AlphaFoldDB" id="A0A1A9GPU1"/>
<keyword evidence="5 12" id="KW-0547">Nucleotide-binding</keyword>
<dbReference type="FunFam" id="1.20.150.20:FF:000001">
    <property type="entry name" value="ATP synthase subunit alpha"/>
    <property type="match status" value="1"/>
</dbReference>
<dbReference type="Gene3D" id="2.40.30.20">
    <property type="match status" value="1"/>
</dbReference>
<comment type="subcellular location">
    <subcellularLocation>
        <location evidence="12">Cell membrane</location>
        <topology evidence="12">Peripheral membrane protein</topology>
    </subcellularLocation>
    <subcellularLocation>
        <location evidence="1">Membrane</location>
    </subcellularLocation>
</comment>
<gene>
    <name evidence="12 17" type="primary">atpA</name>
    <name evidence="17" type="ORF">I601_3926</name>
</gene>
<dbReference type="Pfam" id="PF02874">
    <property type="entry name" value="ATP-synt_ab_N"/>
    <property type="match status" value="1"/>
</dbReference>
<name>A0A1A9GPU1_9ACTN</name>
<comment type="similarity">
    <text evidence="2 12">Belongs to the ATPase alpha/beta chains family.</text>
</comment>
<keyword evidence="3 12" id="KW-0813">Transport</keyword>
<dbReference type="EC" id="7.1.2.2" evidence="12"/>
<dbReference type="Gene3D" id="1.20.150.20">
    <property type="entry name" value="ATP synthase alpha/beta chain, C-terminal domain"/>
    <property type="match status" value="1"/>
</dbReference>
<dbReference type="Proteomes" id="UP000077868">
    <property type="component" value="Chromosome"/>
</dbReference>